<keyword evidence="6 13" id="KW-0858">Xylan degradation</keyword>
<dbReference type="GO" id="GO:0005576">
    <property type="term" value="C:extracellular region"/>
    <property type="evidence" value="ECO:0007669"/>
    <property type="project" value="UniProtKB-SubCell"/>
</dbReference>
<evidence type="ECO:0000313" key="14">
    <source>
        <dbReference type="Proteomes" id="UP000193144"/>
    </source>
</evidence>
<keyword evidence="10 13" id="KW-0326">Glycosidase</keyword>
<evidence type="ECO:0000256" key="11">
    <source>
        <dbReference type="SAM" id="SignalP"/>
    </source>
</evidence>
<dbReference type="EMBL" id="MCFA01000050">
    <property type="protein sequence ID" value="ORY12550.1"/>
    <property type="molecule type" value="Genomic_DNA"/>
</dbReference>
<dbReference type="InterPro" id="IPR044846">
    <property type="entry name" value="GH10"/>
</dbReference>
<organism evidence="13 14">
    <name type="scientific">Clohesyomyces aquaticus</name>
    <dbReference type="NCBI Taxonomy" id="1231657"/>
    <lineage>
        <taxon>Eukaryota</taxon>
        <taxon>Fungi</taxon>
        <taxon>Dikarya</taxon>
        <taxon>Ascomycota</taxon>
        <taxon>Pezizomycotina</taxon>
        <taxon>Dothideomycetes</taxon>
        <taxon>Pleosporomycetidae</taxon>
        <taxon>Pleosporales</taxon>
        <taxon>Lindgomycetaceae</taxon>
        <taxon>Clohesyomyces</taxon>
    </lineage>
</organism>
<feature type="chain" id="PRO_5012734096" description="Beta-xylanase" evidence="11">
    <location>
        <begin position="19"/>
        <end position="356"/>
    </location>
</feature>
<keyword evidence="9 10" id="KW-0624">Polysaccharide degradation</keyword>
<dbReference type="STRING" id="1231657.A0A1Y1ZQM6"/>
<evidence type="ECO:0000259" key="12">
    <source>
        <dbReference type="PROSITE" id="PS51760"/>
    </source>
</evidence>
<dbReference type="EC" id="3.2.1.8" evidence="10"/>
<gene>
    <name evidence="13" type="ORF">BCR34DRAFT_298782</name>
</gene>
<sequence>MRFTTLSVVLATTPLSLAAPARNGGGHGHHGHKAPGLDDLAKEAGLLYFGTAIDNISLNNTKYLSIAHNTSDFGQITPSNGQKWMYIEPARNVFNYSMGDAIIKPAKKNGQMRRCHTFLWHNQLPDWLTKTNYTKTELIKILENHIKNEATHYKNDCYAWDVVNEAFNDDGTYRKDLWLDTIGPEYIPLAFKFARKYVGRETKLYYNDYGIERVNNKSLAVQAMVQKFLNEDIPIDGVGFQAHFTVGRAPTYDDLRNSMKLFTTKPLELEVALTELDVRIQLPGTEEKLKAQADVYGASVKACMDEEECVGVTVWDFWDPVSWVPDTFPGYGDACLWDKEYKRKPAYFKIAEVLSA</sequence>
<dbReference type="InterPro" id="IPR001000">
    <property type="entry name" value="GH10_dom"/>
</dbReference>
<dbReference type="GO" id="GO:0045493">
    <property type="term" value="P:xylan catabolic process"/>
    <property type="evidence" value="ECO:0007669"/>
    <property type="project" value="UniProtKB-KW"/>
</dbReference>
<proteinExistence type="inferred from homology"/>
<accession>A0A1Y1ZQM6</accession>
<evidence type="ECO:0000256" key="8">
    <source>
        <dbReference type="ARBA" id="ARBA00023277"/>
    </source>
</evidence>
<dbReference type="Pfam" id="PF00331">
    <property type="entry name" value="Glyco_hydro_10"/>
    <property type="match status" value="1"/>
</dbReference>
<dbReference type="PANTHER" id="PTHR31490:SF35">
    <property type="entry name" value="ENDO-1,4-BETA-XYLANASE"/>
    <property type="match status" value="1"/>
</dbReference>
<comment type="caution">
    <text evidence="13">The sequence shown here is derived from an EMBL/GenBank/DDBJ whole genome shotgun (WGS) entry which is preliminary data.</text>
</comment>
<evidence type="ECO:0000256" key="1">
    <source>
        <dbReference type="ARBA" id="ARBA00000681"/>
    </source>
</evidence>
<dbReference type="SUPFAM" id="SSF51445">
    <property type="entry name" value="(Trans)glycosidases"/>
    <property type="match status" value="1"/>
</dbReference>
<evidence type="ECO:0000256" key="7">
    <source>
        <dbReference type="ARBA" id="ARBA00022801"/>
    </source>
</evidence>
<evidence type="ECO:0000256" key="6">
    <source>
        <dbReference type="ARBA" id="ARBA00022651"/>
    </source>
</evidence>
<dbReference type="SMART" id="SM00633">
    <property type="entry name" value="Glyco_10"/>
    <property type="match status" value="1"/>
</dbReference>
<comment type="pathway">
    <text evidence="3">Glycan degradation; xylan degradation.</text>
</comment>
<dbReference type="Gene3D" id="3.20.20.80">
    <property type="entry name" value="Glycosidases"/>
    <property type="match status" value="1"/>
</dbReference>
<evidence type="ECO:0000256" key="10">
    <source>
        <dbReference type="RuleBase" id="RU361174"/>
    </source>
</evidence>
<keyword evidence="7 10" id="KW-0378">Hydrolase</keyword>
<comment type="similarity">
    <text evidence="4 10">Belongs to the glycosyl hydrolase 10 (cellulase F) family.</text>
</comment>
<comment type="subcellular location">
    <subcellularLocation>
        <location evidence="2">Secreted</location>
    </subcellularLocation>
</comment>
<evidence type="ECO:0000256" key="5">
    <source>
        <dbReference type="ARBA" id="ARBA00022525"/>
    </source>
</evidence>
<keyword evidence="8 10" id="KW-0119">Carbohydrate metabolism</keyword>
<dbReference type="GO" id="GO:0031176">
    <property type="term" value="F:endo-1,4-beta-xylanase activity"/>
    <property type="evidence" value="ECO:0007669"/>
    <property type="project" value="UniProtKB-EC"/>
</dbReference>
<dbReference type="PROSITE" id="PS51760">
    <property type="entry name" value="GH10_2"/>
    <property type="match status" value="1"/>
</dbReference>
<evidence type="ECO:0000256" key="3">
    <source>
        <dbReference type="ARBA" id="ARBA00004851"/>
    </source>
</evidence>
<keyword evidence="14" id="KW-1185">Reference proteome</keyword>
<feature type="signal peptide" evidence="11">
    <location>
        <begin position="1"/>
        <end position="18"/>
    </location>
</feature>
<keyword evidence="11" id="KW-0732">Signal</keyword>
<comment type="catalytic activity">
    <reaction evidence="1 10">
        <text>Endohydrolysis of (1-&gt;4)-beta-D-xylosidic linkages in xylans.</text>
        <dbReference type="EC" id="3.2.1.8"/>
    </reaction>
</comment>
<keyword evidence="5" id="KW-0964">Secreted</keyword>
<dbReference type="AlphaFoldDB" id="A0A1Y1ZQM6"/>
<dbReference type="Proteomes" id="UP000193144">
    <property type="component" value="Unassembled WGS sequence"/>
</dbReference>
<dbReference type="PANTHER" id="PTHR31490">
    <property type="entry name" value="GLYCOSYL HYDROLASE"/>
    <property type="match status" value="1"/>
</dbReference>
<reference evidence="13 14" key="1">
    <citation type="submission" date="2016-07" db="EMBL/GenBank/DDBJ databases">
        <title>Pervasive Adenine N6-methylation of Active Genes in Fungi.</title>
        <authorList>
            <consortium name="DOE Joint Genome Institute"/>
            <person name="Mondo S.J."/>
            <person name="Dannebaum R.O."/>
            <person name="Kuo R.C."/>
            <person name="Labutti K."/>
            <person name="Haridas S."/>
            <person name="Kuo A."/>
            <person name="Salamov A."/>
            <person name="Ahrendt S.R."/>
            <person name="Lipzen A."/>
            <person name="Sullivan W."/>
            <person name="Andreopoulos W.B."/>
            <person name="Clum A."/>
            <person name="Lindquist E."/>
            <person name="Daum C."/>
            <person name="Ramamoorthy G.K."/>
            <person name="Gryganskyi A."/>
            <person name="Culley D."/>
            <person name="Magnuson J.K."/>
            <person name="James T.Y."/>
            <person name="O'Malley M.A."/>
            <person name="Stajich J.E."/>
            <person name="Spatafora J.W."/>
            <person name="Visel A."/>
            <person name="Grigoriev I.V."/>
        </authorList>
    </citation>
    <scope>NUCLEOTIDE SEQUENCE [LARGE SCALE GENOMIC DNA]</scope>
    <source>
        <strain evidence="13 14">CBS 115471</strain>
    </source>
</reference>
<protein>
    <recommendedName>
        <fullName evidence="10">Beta-xylanase</fullName>
        <ecNumber evidence="10">3.2.1.8</ecNumber>
    </recommendedName>
</protein>
<name>A0A1Y1ZQM6_9PLEO</name>
<dbReference type="PRINTS" id="PR00134">
    <property type="entry name" value="GLHYDRLASE10"/>
</dbReference>
<dbReference type="InterPro" id="IPR017853">
    <property type="entry name" value="GH"/>
</dbReference>
<evidence type="ECO:0000256" key="9">
    <source>
        <dbReference type="ARBA" id="ARBA00023326"/>
    </source>
</evidence>
<evidence type="ECO:0000313" key="13">
    <source>
        <dbReference type="EMBL" id="ORY12550.1"/>
    </source>
</evidence>
<feature type="domain" description="GH10" evidence="12">
    <location>
        <begin position="31"/>
        <end position="353"/>
    </location>
</feature>
<dbReference type="OrthoDB" id="3055998at2759"/>
<evidence type="ECO:0000256" key="2">
    <source>
        <dbReference type="ARBA" id="ARBA00004613"/>
    </source>
</evidence>
<evidence type="ECO:0000256" key="4">
    <source>
        <dbReference type="ARBA" id="ARBA00007495"/>
    </source>
</evidence>